<feature type="transmembrane region" description="Helical" evidence="8">
    <location>
        <begin position="233"/>
        <end position="255"/>
    </location>
</feature>
<dbReference type="GO" id="GO:0016323">
    <property type="term" value="C:basolateral plasma membrane"/>
    <property type="evidence" value="ECO:0007669"/>
    <property type="project" value="TreeGrafter"/>
</dbReference>
<dbReference type="Pfam" id="PF07648">
    <property type="entry name" value="Kazal_2"/>
    <property type="match status" value="1"/>
</dbReference>
<feature type="coiled-coil region" evidence="9">
    <location>
        <begin position="259"/>
        <end position="289"/>
    </location>
</feature>
<dbReference type="AlphaFoldDB" id="A0A8J2MNV3"/>
<accession>A0A8J2MNV3</accession>
<keyword evidence="7" id="KW-1015">Disulfide bond</keyword>
<feature type="transmembrane region" description="Helical" evidence="8">
    <location>
        <begin position="594"/>
        <end position="617"/>
    </location>
</feature>
<keyword evidence="3" id="KW-1003">Cell membrane</keyword>
<comment type="subcellular location">
    <subcellularLocation>
        <location evidence="1 8">Cell membrane</location>
        <topology evidence="1 8">Multi-pass membrane protein</topology>
    </subcellularLocation>
</comment>
<evidence type="ECO:0000256" key="10">
    <source>
        <dbReference type="SAM" id="MobiDB-lite"/>
    </source>
</evidence>
<keyword evidence="8" id="KW-0406">Ion transport</keyword>
<dbReference type="EMBL" id="CAJNRD030001121">
    <property type="protein sequence ID" value="CAG5097641.1"/>
    <property type="molecule type" value="Genomic_DNA"/>
</dbReference>
<dbReference type="Gene3D" id="1.20.1250.20">
    <property type="entry name" value="MFS general substrate transporter like domains"/>
    <property type="match status" value="1"/>
</dbReference>
<dbReference type="GO" id="GO:0015347">
    <property type="term" value="F:sodium-independent organic anion transmembrane transporter activity"/>
    <property type="evidence" value="ECO:0007669"/>
    <property type="project" value="TreeGrafter"/>
</dbReference>
<dbReference type="GO" id="GO:0043252">
    <property type="term" value="P:sodium-independent organic anion transport"/>
    <property type="evidence" value="ECO:0007669"/>
    <property type="project" value="TreeGrafter"/>
</dbReference>
<dbReference type="InterPro" id="IPR002350">
    <property type="entry name" value="Kazal_dom"/>
</dbReference>
<feature type="chain" id="PRO_5035312882" description="Solute carrier organic anion transporter family member" evidence="11">
    <location>
        <begin position="19"/>
        <end position="988"/>
    </location>
</feature>
<feature type="transmembrane region" description="Helical" evidence="8">
    <location>
        <begin position="352"/>
        <end position="372"/>
    </location>
</feature>
<feature type="transmembrane region" description="Helical" evidence="8">
    <location>
        <begin position="557"/>
        <end position="579"/>
    </location>
</feature>
<keyword evidence="11" id="KW-0732">Signal</keyword>
<keyword evidence="14" id="KW-1185">Reference proteome</keyword>
<dbReference type="OrthoDB" id="5062115at2759"/>
<dbReference type="SUPFAM" id="SSF100895">
    <property type="entry name" value="Kazal-type serine protease inhibitors"/>
    <property type="match status" value="1"/>
</dbReference>
<name>A0A8J2MNV3_COTCN</name>
<evidence type="ECO:0000259" key="12">
    <source>
        <dbReference type="PROSITE" id="PS51465"/>
    </source>
</evidence>
<evidence type="ECO:0000256" key="11">
    <source>
        <dbReference type="SAM" id="SignalP"/>
    </source>
</evidence>
<comment type="similarity">
    <text evidence="2 8">Belongs to the organo anion transporter (TC 2.A.60) family.</text>
</comment>
<gene>
    <name evidence="13" type="ORF">HICCMSTLAB_LOCUS8804</name>
</gene>
<evidence type="ECO:0000256" key="4">
    <source>
        <dbReference type="ARBA" id="ARBA00022692"/>
    </source>
</evidence>
<proteinExistence type="inferred from homology"/>
<keyword evidence="9" id="KW-0175">Coiled coil</keyword>
<keyword evidence="4 8" id="KW-0812">Transmembrane</keyword>
<evidence type="ECO:0000256" key="6">
    <source>
        <dbReference type="ARBA" id="ARBA00023136"/>
    </source>
</evidence>
<dbReference type="InterPro" id="IPR036058">
    <property type="entry name" value="Kazal_dom_sf"/>
</dbReference>
<keyword evidence="6 8" id="KW-0472">Membrane</keyword>
<feature type="transmembrane region" description="Helical" evidence="8">
    <location>
        <begin position="848"/>
        <end position="870"/>
    </location>
</feature>
<reference evidence="13" key="1">
    <citation type="submission" date="2021-04" db="EMBL/GenBank/DDBJ databases">
        <authorList>
            <person name="Chebbi M.A.C M."/>
        </authorList>
    </citation>
    <scope>NUCLEOTIDE SEQUENCE</scope>
</reference>
<sequence>MITEALIVFFFLFQDVEEYKNNAEPELVIPLVWTSKRSLEVEELTSERELLSPGAAAAMASTSGHKRNGSSSSMFAHRRTESGSGFIGHKRPETGHKRAESISTAFGHKRNDSYGGFGHKRSFITSESGSNYHAGHRRNESMYAMTGLYAESAGNIIDDPLDLPQLSDGRLTHDTVIRCHSRNPSSGLVDHSMAAFGPVLGFLLGAYLLSFHMDSFSANIISIDPGDHRWVGMWWGGFLLCGLLLILVAIPFFSFPKTLQHEKEKIKIIEKNKSAIAKEKEANKDLKKEVKNDDSGYGKDVKVDNFHQCNFKLNRLTEKERPQTPPINPDSKDCGILSCRPAFIQKFATIKVFVFLLSFLVTVQQALSSGYINSVITTIEKRFEIPSSLSGLIASSYEIGNVITVIFVSYLGSRRHIPVWIAIGAVIMGLGSMIFMIPHFVAEPNLTTASNNSSSDNICRVVSLREQDMGLGRLSSGLSSPPLAPHNNLRGDNCIQGSPSTAGPVMLFVLAQLLLGCGGSPLFTLGTTYIDDHVRPESASLYIDIPRSMWRLVCNPVYVVTCLGACMELVIVSGFVVFLPKYLETQFSLGKSQASIFTGSIAIPGACIGIFFGGCLLKRLELRPKGAVQFVLVSNIICLTCYGLLFFLGCDNVKMAGTTIPYFNSSTKGPEPFQVNLTASCNFGCECRMNDVEPVCGNNGLTYFSPCHAGCTDFSSKSNFTNCACIHGNLAIPRLPAEVTAIPVATSGPCTSPCKTIFPFLILLFFMTFVVAVTQMPLLMIVLRSVGEEERSFALGMQFVIFRLFGYIPAPILFGNLIDSTCLLWKSTCGEKGGRCLLYDIEQFRYRYVGLCAGIKILALALFLVDWWLVRRRHQLEESPKGLTVNDIVGSIISLDKLFEEKPQHLNLAENDAMTQNSTEHTPSSISSPTEQTKSTNLEESESTHLTQGSMDTTNHSKLLADFSDTRQDDDVEFRPLNSKFESNDRHV</sequence>
<evidence type="ECO:0000256" key="7">
    <source>
        <dbReference type="ARBA" id="ARBA00023157"/>
    </source>
</evidence>
<comment type="caution">
    <text evidence="8">Lacks conserved residue(s) required for the propagation of feature annotation.</text>
</comment>
<evidence type="ECO:0000256" key="5">
    <source>
        <dbReference type="ARBA" id="ARBA00022989"/>
    </source>
</evidence>
<evidence type="ECO:0000256" key="1">
    <source>
        <dbReference type="ARBA" id="ARBA00004651"/>
    </source>
</evidence>
<dbReference type="NCBIfam" id="TIGR00805">
    <property type="entry name" value="oat"/>
    <property type="match status" value="1"/>
</dbReference>
<dbReference type="PANTHER" id="PTHR11388:SF142">
    <property type="entry name" value="SOLUTE CARRIER ORGANIC ANION TRANSPORTER FAMILY MEMBER 5A1"/>
    <property type="match status" value="1"/>
</dbReference>
<evidence type="ECO:0000313" key="14">
    <source>
        <dbReference type="Proteomes" id="UP000786811"/>
    </source>
</evidence>
<feature type="transmembrane region" description="Helical" evidence="8">
    <location>
        <begin position="392"/>
        <end position="412"/>
    </location>
</feature>
<evidence type="ECO:0000256" key="9">
    <source>
        <dbReference type="SAM" id="Coils"/>
    </source>
</evidence>
<keyword evidence="8" id="KW-0813">Transport</keyword>
<feature type="transmembrane region" description="Helical" evidence="8">
    <location>
        <begin position="419"/>
        <end position="441"/>
    </location>
</feature>
<dbReference type="Proteomes" id="UP000786811">
    <property type="component" value="Unassembled WGS sequence"/>
</dbReference>
<feature type="transmembrane region" description="Helical" evidence="8">
    <location>
        <begin position="795"/>
        <end position="818"/>
    </location>
</feature>
<evidence type="ECO:0000256" key="3">
    <source>
        <dbReference type="ARBA" id="ARBA00022475"/>
    </source>
</evidence>
<evidence type="ECO:0000313" key="13">
    <source>
        <dbReference type="EMBL" id="CAG5097641.1"/>
    </source>
</evidence>
<protein>
    <recommendedName>
        <fullName evidence="8">Solute carrier organic anion transporter family member</fullName>
    </recommendedName>
</protein>
<feature type="domain" description="Kazal-like" evidence="12">
    <location>
        <begin position="675"/>
        <end position="724"/>
    </location>
</feature>
<feature type="signal peptide" evidence="11">
    <location>
        <begin position="1"/>
        <end position="18"/>
    </location>
</feature>
<dbReference type="SUPFAM" id="SSF103473">
    <property type="entry name" value="MFS general substrate transporter"/>
    <property type="match status" value="1"/>
</dbReference>
<dbReference type="InterPro" id="IPR036259">
    <property type="entry name" value="MFS_trans_sf"/>
</dbReference>
<feature type="region of interest" description="Disordered" evidence="10">
    <location>
        <begin position="53"/>
        <end position="76"/>
    </location>
</feature>
<keyword evidence="5 8" id="KW-1133">Transmembrane helix</keyword>
<dbReference type="Pfam" id="PF03137">
    <property type="entry name" value="OATP"/>
    <property type="match status" value="3"/>
</dbReference>
<organism evidence="13 14">
    <name type="scientific">Cotesia congregata</name>
    <name type="common">Parasitoid wasp</name>
    <name type="synonym">Apanteles congregatus</name>
    <dbReference type="NCBI Taxonomy" id="51543"/>
    <lineage>
        <taxon>Eukaryota</taxon>
        <taxon>Metazoa</taxon>
        <taxon>Ecdysozoa</taxon>
        <taxon>Arthropoda</taxon>
        <taxon>Hexapoda</taxon>
        <taxon>Insecta</taxon>
        <taxon>Pterygota</taxon>
        <taxon>Neoptera</taxon>
        <taxon>Endopterygota</taxon>
        <taxon>Hymenoptera</taxon>
        <taxon>Apocrita</taxon>
        <taxon>Ichneumonoidea</taxon>
        <taxon>Braconidae</taxon>
        <taxon>Microgastrinae</taxon>
        <taxon>Cotesia</taxon>
    </lineage>
</organism>
<evidence type="ECO:0000256" key="8">
    <source>
        <dbReference type="RuleBase" id="RU362056"/>
    </source>
</evidence>
<feature type="transmembrane region" description="Helical" evidence="8">
    <location>
        <begin position="757"/>
        <end position="783"/>
    </location>
</feature>
<feature type="transmembrane region" description="Helical" evidence="8">
    <location>
        <begin position="629"/>
        <end position="649"/>
    </location>
</feature>
<dbReference type="GO" id="GO:0006811">
    <property type="term" value="P:monoatomic ion transport"/>
    <property type="evidence" value="ECO:0007669"/>
    <property type="project" value="UniProtKB-KW"/>
</dbReference>
<evidence type="ECO:0000256" key="2">
    <source>
        <dbReference type="ARBA" id="ARBA00009657"/>
    </source>
</evidence>
<comment type="caution">
    <text evidence="13">The sequence shown here is derived from an EMBL/GenBank/DDBJ whole genome shotgun (WGS) entry which is preliminary data.</text>
</comment>
<feature type="region of interest" description="Disordered" evidence="10">
    <location>
        <begin position="914"/>
        <end position="954"/>
    </location>
</feature>
<dbReference type="PROSITE" id="PS51465">
    <property type="entry name" value="KAZAL_2"/>
    <property type="match status" value="1"/>
</dbReference>
<dbReference type="InterPro" id="IPR004156">
    <property type="entry name" value="OATP"/>
</dbReference>
<dbReference type="PANTHER" id="PTHR11388">
    <property type="entry name" value="ORGANIC ANION TRANSPORTER"/>
    <property type="match status" value="1"/>
</dbReference>
<feature type="transmembrane region" description="Helical" evidence="8">
    <location>
        <begin position="192"/>
        <end position="213"/>
    </location>
</feature>